<feature type="transmembrane region" description="Helical" evidence="1">
    <location>
        <begin position="126"/>
        <end position="153"/>
    </location>
</feature>
<dbReference type="EMBL" id="WHUW01000003">
    <property type="protein sequence ID" value="KAF8448700.1"/>
    <property type="molecule type" value="Genomic_DNA"/>
</dbReference>
<feature type="transmembrane region" description="Helical" evidence="1">
    <location>
        <begin position="165"/>
        <end position="186"/>
    </location>
</feature>
<gene>
    <name evidence="3" type="ORF">L210DRAFT_3627426</name>
</gene>
<feature type="transmembrane region" description="Helical" evidence="1">
    <location>
        <begin position="43"/>
        <end position="64"/>
    </location>
</feature>
<reference evidence="3" key="1">
    <citation type="submission" date="2019-10" db="EMBL/GenBank/DDBJ databases">
        <authorList>
            <consortium name="DOE Joint Genome Institute"/>
            <person name="Kuo A."/>
            <person name="Miyauchi S."/>
            <person name="Kiss E."/>
            <person name="Drula E."/>
            <person name="Kohler A."/>
            <person name="Sanchez-Garcia M."/>
            <person name="Andreopoulos B."/>
            <person name="Barry K.W."/>
            <person name="Bonito G."/>
            <person name="Buee M."/>
            <person name="Carver A."/>
            <person name="Chen C."/>
            <person name="Cichocki N."/>
            <person name="Clum A."/>
            <person name="Culley D."/>
            <person name="Crous P.W."/>
            <person name="Fauchery L."/>
            <person name="Girlanda M."/>
            <person name="Hayes R."/>
            <person name="Keri Z."/>
            <person name="LaButti K."/>
            <person name="Lipzen A."/>
            <person name="Lombard V."/>
            <person name="Magnuson J."/>
            <person name="Maillard F."/>
            <person name="Morin E."/>
            <person name="Murat C."/>
            <person name="Nolan M."/>
            <person name="Ohm R."/>
            <person name="Pangilinan J."/>
            <person name="Pereira M."/>
            <person name="Perotto S."/>
            <person name="Peter M."/>
            <person name="Riley R."/>
            <person name="Sitrit Y."/>
            <person name="Stielow B."/>
            <person name="Szollosi G."/>
            <person name="Zifcakova L."/>
            <person name="Stursova M."/>
            <person name="Spatafora J.W."/>
            <person name="Tedersoo L."/>
            <person name="Vaario L.-M."/>
            <person name="Yamada A."/>
            <person name="Yan M."/>
            <person name="Wang P."/>
            <person name="Xu J."/>
            <person name="Bruns T."/>
            <person name="Baldrian P."/>
            <person name="Vilgalys R."/>
            <person name="Henrissat B."/>
            <person name="Grigoriev I.V."/>
            <person name="Hibbett D."/>
            <person name="Nagy L.G."/>
            <person name="Martin F.M."/>
        </authorList>
    </citation>
    <scope>NUCLEOTIDE SEQUENCE</scope>
    <source>
        <strain evidence="3">BED1</strain>
    </source>
</reference>
<feature type="transmembrane region" description="Helical" evidence="1">
    <location>
        <begin position="6"/>
        <end position="31"/>
    </location>
</feature>
<organism evidence="3 4">
    <name type="scientific">Boletus edulis BED1</name>
    <dbReference type="NCBI Taxonomy" id="1328754"/>
    <lineage>
        <taxon>Eukaryota</taxon>
        <taxon>Fungi</taxon>
        <taxon>Dikarya</taxon>
        <taxon>Basidiomycota</taxon>
        <taxon>Agaricomycotina</taxon>
        <taxon>Agaricomycetes</taxon>
        <taxon>Agaricomycetidae</taxon>
        <taxon>Boletales</taxon>
        <taxon>Boletineae</taxon>
        <taxon>Boletaceae</taxon>
        <taxon>Boletoideae</taxon>
        <taxon>Boletus</taxon>
    </lineage>
</organism>
<dbReference type="Pfam" id="PF20152">
    <property type="entry name" value="DUF6534"/>
    <property type="match status" value="1"/>
</dbReference>
<dbReference type="AlphaFoldDB" id="A0AAD4C5N1"/>
<protein>
    <recommendedName>
        <fullName evidence="2">DUF6534 domain-containing protein</fullName>
    </recommendedName>
</protein>
<evidence type="ECO:0000259" key="2">
    <source>
        <dbReference type="Pfam" id="PF20152"/>
    </source>
</evidence>
<dbReference type="InterPro" id="IPR045339">
    <property type="entry name" value="DUF6534"/>
</dbReference>
<keyword evidence="1" id="KW-0472">Membrane</keyword>
<sequence length="255" mass="28674">MAGSMYGPLFIGLTLNCILYGATVVQTFIYFQTFKSDKWWMKLFAFYLLFFETLNTVFDIGTVYEPLIIRNGTSEASTIAPTMSDLKCCQNEFIDSMSKDPLTTVMISLPVQLFIAWRVKVMSRSYVLPVAISVFAITSFAGGIATGVTLALIDFQYSQFPHNDRYVIIWLVSSAAADVVITVSLVHSLLRKRTGFAATDDVINRIIRLTIQTGSLTAVSATLDVTMYFLLRVRKGISSSTCRCRNYIRTRFFPR</sequence>
<feature type="transmembrane region" description="Helical" evidence="1">
    <location>
        <begin position="101"/>
        <end position="119"/>
    </location>
</feature>
<evidence type="ECO:0000256" key="1">
    <source>
        <dbReference type="SAM" id="Phobius"/>
    </source>
</evidence>
<keyword evidence="1" id="KW-1133">Transmembrane helix</keyword>
<evidence type="ECO:0000313" key="4">
    <source>
        <dbReference type="Proteomes" id="UP001194468"/>
    </source>
</evidence>
<accession>A0AAD4C5N1</accession>
<dbReference type="PANTHER" id="PTHR40465:SF1">
    <property type="entry name" value="DUF6534 DOMAIN-CONTAINING PROTEIN"/>
    <property type="match status" value="1"/>
</dbReference>
<keyword evidence="4" id="KW-1185">Reference proteome</keyword>
<reference evidence="3" key="2">
    <citation type="journal article" date="2020" name="Nat. Commun.">
        <title>Large-scale genome sequencing of mycorrhizal fungi provides insights into the early evolution of symbiotic traits.</title>
        <authorList>
            <person name="Miyauchi S."/>
            <person name="Kiss E."/>
            <person name="Kuo A."/>
            <person name="Drula E."/>
            <person name="Kohler A."/>
            <person name="Sanchez-Garcia M."/>
            <person name="Morin E."/>
            <person name="Andreopoulos B."/>
            <person name="Barry K.W."/>
            <person name="Bonito G."/>
            <person name="Buee M."/>
            <person name="Carver A."/>
            <person name="Chen C."/>
            <person name="Cichocki N."/>
            <person name="Clum A."/>
            <person name="Culley D."/>
            <person name="Crous P.W."/>
            <person name="Fauchery L."/>
            <person name="Girlanda M."/>
            <person name="Hayes R.D."/>
            <person name="Keri Z."/>
            <person name="LaButti K."/>
            <person name="Lipzen A."/>
            <person name="Lombard V."/>
            <person name="Magnuson J."/>
            <person name="Maillard F."/>
            <person name="Murat C."/>
            <person name="Nolan M."/>
            <person name="Ohm R.A."/>
            <person name="Pangilinan J."/>
            <person name="Pereira M.F."/>
            <person name="Perotto S."/>
            <person name="Peter M."/>
            <person name="Pfister S."/>
            <person name="Riley R."/>
            <person name="Sitrit Y."/>
            <person name="Stielow J.B."/>
            <person name="Szollosi G."/>
            <person name="Zifcakova L."/>
            <person name="Stursova M."/>
            <person name="Spatafora J.W."/>
            <person name="Tedersoo L."/>
            <person name="Vaario L.M."/>
            <person name="Yamada A."/>
            <person name="Yan M."/>
            <person name="Wang P."/>
            <person name="Xu J."/>
            <person name="Bruns T."/>
            <person name="Baldrian P."/>
            <person name="Vilgalys R."/>
            <person name="Dunand C."/>
            <person name="Henrissat B."/>
            <person name="Grigoriev I.V."/>
            <person name="Hibbett D."/>
            <person name="Nagy L.G."/>
            <person name="Martin F.M."/>
        </authorList>
    </citation>
    <scope>NUCLEOTIDE SEQUENCE</scope>
    <source>
        <strain evidence="3">BED1</strain>
    </source>
</reference>
<evidence type="ECO:0000313" key="3">
    <source>
        <dbReference type="EMBL" id="KAF8448700.1"/>
    </source>
</evidence>
<comment type="caution">
    <text evidence="3">The sequence shown here is derived from an EMBL/GenBank/DDBJ whole genome shotgun (WGS) entry which is preliminary data.</text>
</comment>
<name>A0AAD4C5N1_BOLED</name>
<dbReference type="Proteomes" id="UP001194468">
    <property type="component" value="Unassembled WGS sequence"/>
</dbReference>
<feature type="domain" description="DUF6534" evidence="2">
    <location>
        <begin position="174"/>
        <end position="228"/>
    </location>
</feature>
<proteinExistence type="predicted"/>
<keyword evidence="1" id="KW-0812">Transmembrane</keyword>
<dbReference type="PANTHER" id="PTHR40465">
    <property type="entry name" value="CHROMOSOME 1, WHOLE GENOME SHOTGUN SEQUENCE"/>
    <property type="match status" value="1"/>
</dbReference>